<accession>A0A4S4DFA0</accession>
<evidence type="ECO:0000256" key="1">
    <source>
        <dbReference type="ARBA" id="ARBA00001946"/>
    </source>
</evidence>
<evidence type="ECO:0000313" key="6">
    <source>
        <dbReference type="EMBL" id="THG01390.1"/>
    </source>
</evidence>
<comment type="cofactor">
    <cofactor evidence="1">
        <name>Mg(2+)</name>
        <dbReference type="ChEBI" id="CHEBI:18420"/>
    </cofactor>
</comment>
<dbReference type="GO" id="GO:0010333">
    <property type="term" value="F:terpene synthase activity"/>
    <property type="evidence" value="ECO:0007669"/>
    <property type="project" value="InterPro"/>
</dbReference>
<keyword evidence="3" id="KW-0460">Magnesium</keyword>
<dbReference type="InterPro" id="IPR036965">
    <property type="entry name" value="Terpene_synth_N_sf"/>
</dbReference>
<dbReference type="InterPro" id="IPR008930">
    <property type="entry name" value="Terpenoid_cyclase/PrenylTrfase"/>
</dbReference>
<dbReference type="Proteomes" id="UP000306102">
    <property type="component" value="Unassembled WGS sequence"/>
</dbReference>
<reference evidence="6 7" key="1">
    <citation type="journal article" date="2018" name="Proc. Natl. Acad. Sci. U.S.A.">
        <title>Draft genome sequence of Camellia sinensis var. sinensis provides insights into the evolution of the tea genome and tea quality.</title>
        <authorList>
            <person name="Wei C."/>
            <person name="Yang H."/>
            <person name="Wang S."/>
            <person name="Zhao J."/>
            <person name="Liu C."/>
            <person name="Gao L."/>
            <person name="Xia E."/>
            <person name="Lu Y."/>
            <person name="Tai Y."/>
            <person name="She G."/>
            <person name="Sun J."/>
            <person name="Cao H."/>
            <person name="Tong W."/>
            <person name="Gao Q."/>
            <person name="Li Y."/>
            <person name="Deng W."/>
            <person name="Jiang X."/>
            <person name="Wang W."/>
            <person name="Chen Q."/>
            <person name="Zhang S."/>
            <person name="Li H."/>
            <person name="Wu J."/>
            <person name="Wang P."/>
            <person name="Li P."/>
            <person name="Shi C."/>
            <person name="Zheng F."/>
            <person name="Jian J."/>
            <person name="Huang B."/>
            <person name="Shan D."/>
            <person name="Shi M."/>
            <person name="Fang C."/>
            <person name="Yue Y."/>
            <person name="Li F."/>
            <person name="Li D."/>
            <person name="Wei S."/>
            <person name="Han B."/>
            <person name="Jiang C."/>
            <person name="Yin Y."/>
            <person name="Xia T."/>
            <person name="Zhang Z."/>
            <person name="Bennetzen J.L."/>
            <person name="Zhao S."/>
            <person name="Wan X."/>
        </authorList>
    </citation>
    <scope>NUCLEOTIDE SEQUENCE [LARGE SCALE GENOMIC DNA]</scope>
    <source>
        <strain evidence="7">cv. Shuchazao</strain>
        <tissue evidence="6">Leaf</tissue>
    </source>
</reference>
<dbReference type="AlphaFoldDB" id="A0A4S4DFA0"/>
<dbReference type="Gene3D" id="1.10.600.10">
    <property type="entry name" value="Farnesyl Diphosphate Synthase"/>
    <property type="match status" value="4"/>
</dbReference>
<evidence type="ECO:0000259" key="5">
    <source>
        <dbReference type="Pfam" id="PF03936"/>
    </source>
</evidence>
<evidence type="ECO:0000313" key="7">
    <source>
        <dbReference type="Proteomes" id="UP000306102"/>
    </source>
</evidence>
<dbReference type="FunFam" id="1.50.10.130:FF:000001">
    <property type="entry name" value="Isoprene synthase, chloroplastic"/>
    <property type="match status" value="1"/>
</dbReference>
<feature type="domain" description="Terpene synthase N-terminal" evidence="4">
    <location>
        <begin position="10"/>
        <end position="141"/>
    </location>
</feature>
<dbReference type="InterPro" id="IPR008949">
    <property type="entry name" value="Isoprenoid_synthase_dom_sf"/>
</dbReference>
<dbReference type="Pfam" id="PF01397">
    <property type="entry name" value="Terpene_synth"/>
    <property type="match status" value="1"/>
</dbReference>
<dbReference type="Pfam" id="PF19086">
    <property type="entry name" value="Terpene_syn_C_2"/>
    <property type="match status" value="1"/>
</dbReference>
<dbReference type="InterPro" id="IPR001906">
    <property type="entry name" value="Terpene_synth_N"/>
</dbReference>
<dbReference type="GO" id="GO:0016114">
    <property type="term" value="P:terpenoid biosynthetic process"/>
    <property type="evidence" value="ECO:0007669"/>
    <property type="project" value="InterPro"/>
</dbReference>
<keyword evidence="7" id="KW-1185">Reference proteome</keyword>
<evidence type="ECO:0000256" key="2">
    <source>
        <dbReference type="ARBA" id="ARBA00022723"/>
    </source>
</evidence>
<comment type="caution">
    <text evidence="6">The sequence shown here is derived from an EMBL/GenBank/DDBJ whole genome shotgun (WGS) entry which is preliminary data.</text>
</comment>
<dbReference type="STRING" id="542762.A0A4S4DFA0"/>
<dbReference type="PANTHER" id="PTHR31225">
    <property type="entry name" value="OS04G0344100 PROTEIN-RELATED"/>
    <property type="match status" value="1"/>
</dbReference>
<feature type="domain" description="Terpene synthase metal-binding" evidence="5">
    <location>
        <begin position="194"/>
        <end position="245"/>
    </location>
</feature>
<dbReference type="SUPFAM" id="SSF48239">
    <property type="entry name" value="Terpenoid cyclases/Protein prenyltransferases"/>
    <property type="match status" value="1"/>
</dbReference>
<feature type="domain" description="Terpene synthase metal-binding" evidence="5">
    <location>
        <begin position="255"/>
        <end position="287"/>
    </location>
</feature>
<evidence type="ECO:0000259" key="4">
    <source>
        <dbReference type="Pfam" id="PF01397"/>
    </source>
</evidence>
<dbReference type="PANTHER" id="PTHR31225:SF252">
    <property type="entry name" value="TERPENE SYNTHASE 12-RELATED"/>
    <property type="match status" value="1"/>
</dbReference>
<gene>
    <name evidence="6" type="ORF">TEA_013428</name>
</gene>
<dbReference type="Gene3D" id="1.50.10.130">
    <property type="entry name" value="Terpene synthase, N-terminal domain"/>
    <property type="match status" value="1"/>
</dbReference>
<dbReference type="EMBL" id="SDRB02011425">
    <property type="protein sequence ID" value="THG01390.1"/>
    <property type="molecule type" value="Genomic_DNA"/>
</dbReference>
<dbReference type="Pfam" id="PF03936">
    <property type="entry name" value="Terpene_synth_C"/>
    <property type="match status" value="2"/>
</dbReference>
<evidence type="ECO:0000256" key="3">
    <source>
        <dbReference type="ARBA" id="ARBA00022842"/>
    </source>
</evidence>
<proteinExistence type="predicted"/>
<dbReference type="SUPFAM" id="SSF48576">
    <property type="entry name" value="Terpenoid synthases"/>
    <property type="match status" value="1"/>
</dbReference>
<organism evidence="6 7">
    <name type="scientific">Camellia sinensis var. sinensis</name>
    <name type="common">China tea</name>
    <dbReference type="NCBI Taxonomy" id="542762"/>
    <lineage>
        <taxon>Eukaryota</taxon>
        <taxon>Viridiplantae</taxon>
        <taxon>Streptophyta</taxon>
        <taxon>Embryophyta</taxon>
        <taxon>Tracheophyta</taxon>
        <taxon>Spermatophyta</taxon>
        <taxon>Magnoliopsida</taxon>
        <taxon>eudicotyledons</taxon>
        <taxon>Gunneridae</taxon>
        <taxon>Pentapetalae</taxon>
        <taxon>asterids</taxon>
        <taxon>Ericales</taxon>
        <taxon>Theaceae</taxon>
        <taxon>Camellia</taxon>
    </lineage>
</organism>
<dbReference type="InterPro" id="IPR005630">
    <property type="entry name" value="Terpene_synthase_metal-bd"/>
</dbReference>
<name>A0A4S4DFA0_CAMSN</name>
<dbReference type="InterPro" id="IPR050148">
    <property type="entry name" value="Terpene_synthase-like"/>
</dbReference>
<protein>
    <submittedName>
        <fullName evidence="6">Uncharacterized protein</fullName>
    </submittedName>
</protein>
<dbReference type="GO" id="GO:0000287">
    <property type="term" value="F:magnesium ion binding"/>
    <property type="evidence" value="ECO:0007669"/>
    <property type="project" value="InterPro"/>
</dbReference>
<keyword evidence="2" id="KW-0479">Metal-binding</keyword>
<sequence length="371" mass="42515">MIGDEDINPSTILELIDGIQRLGLSYHFEEDIRSALNRIMFAQRTNVRLEKGIHAIALYFRLCRQHGFEVSQGTKFKDHDGNFKQWLCEDVKGLLSLYEAPHLAFDGENILDEAKVFTTKHLKGIKGNIDTTLMQQIKHALELPFHYRMLRLEASWYIQAYSERRDANHLLLELSKLDFNMVQSKLQRELQQMSSSCRKGLTKVTALITTIDDVYDVYGSLDELELFTAAVERWDTNVVETQLHEVMLPSSLQHYLCKAFLVEAKWCFNKETPTFEAYLENAWRSVSGVAKLERGESANSILCHMKENGVSEQFAWKHISNFIDETWKKMNKDQHAILSVASVLPTAQPTTHHPTHPAHRSAALTVALSPI</sequence>